<proteinExistence type="predicted"/>
<gene>
    <name evidence="1" type="ORF">LGQ03_16145</name>
</gene>
<protein>
    <recommendedName>
        <fullName evidence="3">DUF1127 domain-containing protein</fullName>
    </recommendedName>
</protein>
<reference evidence="1" key="1">
    <citation type="submission" date="2021-10" db="EMBL/GenBank/DDBJ databases">
        <title>Loktanella gaetbuli sp. nov., isolated from a tidal flat.</title>
        <authorList>
            <person name="Park S."/>
            <person name="Yoon J.-H."/>
        </authorList>
    </citation>
    <scope>NUCLEOTIDE SEQUENCE</scope>
    <source>
        <strain evidence="1">TSTF-M6</strain>
    </source>
</reference>
<evidence type="ECO:0000313" key="1">
    <source>
        <dbReference type="EMBL" id="MCB5200769.1"/>
    </source>
</evidence>
<evidence type="ECO:0000313" key="2">
    <source>
        <dbReference type="Proteomes" id="UP001138961"/>
    </source>
</evidence>
<name>A0ABS8BYJ7_9RHOB</name>
<comment type="caution">
    <text evidence="1">The sequence shown here is derived from an EMBL/GenBank/DDBJ whole genome shotgun (WGS) entry which is preliminary data.</text>
</comment>
<accession>A0ABS8BYJ7</accession>
<dbReference type="Proteomes" id="UP001138961">
    <property type="component" value="Unassembled WGS sequence"/>
</dbReference>
<dbReference type="RefSeq" id="WP_226749237.1">
    <property type="nucleotide sequence ID" value="NZ_JAJATZ010000011.1"/>
</dbReference>
<keyword evidence="2" id="KW-1185">Reference proteome</keyword>
<dbReference type="EMBL" id="JAJATZ010000011">
    <property type="protein sequence ID" value="MCB5200769.1"/>
    <property type="molecule type" value="Genomic_DNA"/>
</dbReference>
<evidence type="ECO:0008006" key="3">
    <source>
        <dbReference type="Google" id="ProtNLM"/>
    </source>
</evidence>
<organism evidence="1 2">
    <name type="scientific">Loktanella gaetbuli</name>
    <dbReference type="NCBI Taxonomy" id="2881335"/>
    <lineage>
        <taxon>Bacteria</taxon>
        <taxon>Pseudomonadati</taxon>
        <taxon>Pseudomonadota</taxon>
        <taxon>Alphaproteobacteria</taxon>
        <taxon>Rhodobacterales</taxon>
        <taxon>Roseobacteraceae</taxon>
        <taxon>Loktanella</taxon>
    </lineage>
</organism>
<sequence>MPLDTTLPTDLQTQVDDYFATLGQGFNAGTIRQERTARLIALNAMTDTELAQQGLTRADIPNHVFSDLFPK</sequence>